<organism evidence="1 2">
    <name type="scientific">Sinanodonta woodiana</name>
    <name type="common">Chinese pond mussel</name>
    <name type="synonym">Anodonta woodiana</name>
    <dbReference type="NCBI Taxonomy" id="1069815"/>
    <lineage>
        <taxon>Eukaryota</taxon>
        <taxon>Metazoa</taxon>
        <taxon>Spiralia</taxon>
        <taxon>Lophotrochozoa</taxon>
        <taxon>Mollusca</taxon>
        <taxon>Bivalvia</taxon>
        <taxon>Autobranchia</taxon>
        <taxon>Heteroconchia</taxon>
        <taxon>Palaeoheterodonta</taxon>
        <taxon>Unionida</taxon>
        <taxon>Unionoidea</taxon>
        <taxon>Unionidae</taxon>
        <taxon>Unioninae</taxon>
        <taxon>Sinanodonta</taxon>
    </lineage>
</organism>
<evidence type="ECO:0000313" key="1">
    <source>
        <dbReference type="EMBL" id="KAL3848582.1"/>
    </source>
</evidence>
<sequence length="320" mass="37032">MKTETPILTLFTSWLHRYDKYVVQNITVQNWKYVRPHSHPVLWAIYITNNTELGDISLMTPNWAIYITNDTELGDIYRRHGWSILPLTHTAIEGVPVVKYMYLDAMRHFNSTFYGFANADILFNDGLVNTLLTIRKFTDIYRDPVLVTGIRINFDYKIPCKAKDMKNISKVSEKGKLANPMSADYFITTRDYPWWKMEEIVIGRINKIFVINSTPTVIALHQSTEAGILRINKINTGCAEFVTNFTKEGHIQLTRQPFTKQMLKMPGGKIFNFHHRGFCGQYILTMSVPLCHLDKSQSPVCQPCFATCLYRVAMWLVVNE</sequence>
<name>A0ABD3UGF4_SINWO</name>
<dbReference type="AlphaFoldDB" id="A0ABD3UGF4"/>
<comment type="caution">
    <text evidence="1">The sequence shown here is derived from an EMBL/GenBank/DDBJ whole genome shotgun (WGS) entry which is preliminary data.</text>
</comment>
<gene>
    <name evidence="1" type="ORF">ACJMK2_019432</name>
</gene>
<dbReference type="Proteomes" id="UP001634394">
    <property type="component" value="Unassembled WGS sequence"/>
</dbReference>
<evidence type="ECO:0000313" key="2">
    <source>
        <dbReference type="Proteomes" id="UP001634394"/>
    </source>
</evidence>
<reference evidence="1 2" key="1">
    <citation type="submission" date="2024-11" db="EMBL/GenBank/DDBJ databases">
        <title>Chromosome-level genome assembly of the freshwater bivalve Anodonta woodiana.</title>
        <authorList>
            <person name="Chen X."/>
        </authorList>
    </citation>
    <scope>NUCLEOTIDE SEQUENCE [LARGE SCALE GENOMIC DNA]</scope>
    <source>
        <strain evidence="1">MN2024</strain>
        <tissue evidence="1">Gills</tissue>
    </source>
</reference>
<dbReference type="EMBL" id="JBJQND010000016">
    <property type="protein sequence ID" value="KAL3848582.1"/>
    <property type="molecule type" value="Genomic_DNA"/>
</dbReference>
<protein>
    <submittedName>
        <fullName evidence="1">Uncharacterized protein</fullName>
    </submittedName>
</protein>
<keyword evidence="2" id="KW-1185">Reference proteome</keyword>
<proteinExistence type="predicted"/>
<accession>A0ABD3UGF4</accession>